<dbReference type="Proteomes" id="UP000699042">
    <property type="component" value="Unassembled WGS sequence"/>
</dbReference>
<comment type="caution">
    <text evidence="2">The sequence shown here is derived from an EMBL/GenBank/DDBJ whole genome shotgun (WGS) entry which is preliminary data.</text>
</comment>
<dbReference type="EMBL" id="JAESDN010000001">
    <property type="protein sequence ID" value="KAG7058055.1"/>
    <property type="molecule type" value="Genomic_DNA"/>
</dbReference>
<dbReference type="AlphaFoldDB" id="A0A9P7RK97"/>
<keyword evidence="1" id="KW-0472">Membrane</keyword>
<accession>A0A9P7RK97</accession>
<reference evidence="2" key="1">
    <citation type="submission" date="2021-05" db="EMBL/GenBank/DDBJ databases">
        <title>Comparative genomics of three Colletotrichum scovillei strains and genetic complementation revealed genes involved fungal growth and virulence on chili pepper.</title>
        <authorList>
            <person name="Hsieh D.-K."/>
            <person name="Chuang S.-C."/>
            <person name="Chen C.-Y."/>
            <person name="Chao Y.-T."/>
            <person name="Lu M.-Y.J."/>
            <person name="Lee M.-H."/>
            <person name="Shih M.-C."/>
        </authorList>
    </citation>
    <scope>NUCLEOTIDE SEQUENCE</scope>
    <source>
        <strain evidence="2">Coll-153</strain>
    </source>
</reference>
<organism evidence="2 3">
    <name type="scientific">Colletotrichum scovillei</name>
    <dbReference type="NCBI Taxonomy" id="1209932"/>
    <lineage>
        <taxon>Eukaryota</taxon>
        <taxon>Fungi</taxon>
        <taxon>Dikarya</taxon>
        <taxon>Ascomycota</taxon>
        <taxon>Pezizomycotina</taxon>
        <taxon>Sordariomycetes</taxon>
        <taxon>Hypocreomycetidae</taxon>
        <taxon>Glomerellales</taxon>
        <taxon>Glomerellaceae</taxon>
        <taxon>Colletotrichum</taxon>
        <taxon>Colletotrichum acutatum species complex</taxon>
    </lineage>
</organism>
<evidence type="ECO:0000256" key="1">
    <source>
        <dbReference type="SAM" id="Phobius"/>
    </source>
</evidence>
<sequence>MRPVILTVSSGYFNCVLVLAPAWLILKYFNYT</sequence>
<feature type="transmembrane region" description="Helical" evidence="1">
    <location>
        <begin position="12"/>
        <end position="29"/>
    </location>
</feature>
<keyword evidence="3" id="KW-1185">Reference proteome</keyword>
<gene>
    <name evidence="2" type="ORF">JMJ77_005433</name>
</gene>
<name>A0A9P7RK97_9PEZI</name>
<keyword evidence="1" id="KW-0812">Transmembrane</keyword>
<proteinExistence type="predicted"/>
<keyword evidence="1" id="KW-1133">Transmembrane helix</keyword>
<protein>
    <submittedName>
        <fullName evidence="2">Uncharacterized protein</fullName>
    </submittedName>
</protein>
<evidence type="ECO:0000313" key="3">
    <source>
        <dbReference type="Proteomes" id="UP000699042"/>
    </source>
</evidence>
<evidence type="ECO:0000313" key="2">
    <source>
        <dbReference type="EMBL" id="KAG7058055.1"/>
    </source>
</evidence>